<proteinExistence type="predicted"/>
<accession>A0A9W6HA66</accession>
<name>A0A9W6HA66_9MICO</name>
<comment type="caution">
    <text evidence="2">The sequence shown here is derived from an EMBL/GenBank/DDBJ whole genome shotgun (WGS) entry which is preliminary data.</text>
</comment>
<feature type="region of interest" description="Disordered" evidence="1">
    <location>
        <begin position="61"/>
        <end position="88"/>
    </location>
</feature>
<keyword evidence="3" id="KW-1185">Reference proteome</keyword>
<evidence type="ECO:0000313" key="3">
    <source>
        <dbReference type="Proteomes" id="UP001142372"/>
    </source>
</evidence>
<dbReference type="Proteomes" id="UP001142372">
    <property type="component" value="Unassembled WGS sequence"/>
</dbReference>
<organism evidence="2 3">
    <name type="scientific">Leifsonia poae</name>
    <dbReference type="NCBI Taxonomy" id="110933"/>
    <lineage>
        <taxon>Bacteria</taxon>
        <taxon>Bacillati</taxon>
        <taxon>Actinomycetota</taxon>
        <taxon>Actinomycetes</taxon>
        <taxon>Micrococcales</taxon>
        <taxon>Microbacteriaceae</taxon>
        <taxon>Leifsonia</taxon>
    </lineage>
</organism>
<evidence type="ECO:0000256" key="1">
    <source>
        <dbReference type="SAM" id="MobiDB-lite"/>
    </source>
</evidence>
<evidence type="ECO:0000313" key="2">
    <source>
        <dbReference type="EMBL" id="GLJ76284.1"/>
    </source>
</evidence>
<dbReference type="RefSeq" id="WP_271176943.1">
    <property type="nucleotide sequence ID" value="NZ_BAAAJO010000005.1"/>
</dbReference>
<dbReference type="AlphaFoldDB" id="A0A9W6HA66"/>
<sequence length="88" mass="9606">MDVPTLVVGTQRYRFDVDVEDLKRSIVDAVRNGGSFVTIISTAGRRTDLLITASTEARIEFAPPPEPESAGASGPETFRDDFDLDYGL</sequence>
<reference evidence="2" key="1">
    <citation type="journal article" date="2014" name="Int. J. Syst. Evol. Microbiol.">
        <title>Complete genome sequence of Corynebacterium casei LMG S-19264T (=DSM 44701T), isolated from a smear-ripened cheese.</title>
        <authorList>
            <consortium name="US DOE Joint Genome Institute (JGI-PGF)"/>
            <person name="Walter F."/>
            <person name="Albersmeier A."/>
            <person name="Kalinowski J."/>
            <person name="Ruckert C."/>
        </authorList>
    </citation>
    <scope>NUCLEOTIDE SEQUENCE</scope>
    <source>
        <strain evidence="2">VKM Ac-1401</strain>
    </source>
</reference>
<dbReference type="EMBL" id="BSEN01000006">
    <property type="protein sequence ID" value="GLJ76284.1"/>
    <property type="molecule type" value="Genomic_DNA"/>
</dbReference>
<protein>
    <submittedName>
        <fullName evidence="2">Uncharacterized protein</fullName>
    </submittedName>
</protein>
<reference evidence="2" key="2">
    <citation type="submission" date="2023-01" db="EMBL/GenBank/DDBJ databases">
        <authorList>
            <person name="Sun Q."/>
            <person name="Evtushenko L."/>
        </authorList>
    </citation>
    <scope>NUCLEOTIDE SEQUENCE</scope>
    <source>
        <strain evidence="2">VKM Ac-1401</strain>
    </source>
</reference>
<gene>
    <name evidence="2" type="ORF">GCM10017584_18580</name>
</gene>